<feature type="region of interest" description="Disordered" evidence="1">
    <location>
        <begin position="1"/>
        <end position="33"/>
    </location>
</feature>
<keyword evidence="4" id="KW-1185">Reference proteome</keyword>
<dbReference type="RefSeq" id="WP_157674998.1">
    <property type="nucleotide sequence ID" value="NZ_JBHSOY010000003.1"/>
</dbReference>
<keyword evidence="2" id="KW-0812">Transmembrane</keyword>
<evidence type="ECO:0000313" key="4">
    <source>
        <dbReference type="Proteomes" id="UP000893823"/>
    </source>
</evidence>
<gene>
    <name evidence="3" type="ORF">BCL57_000724</name>
</gene>
<evidence type="ECO:0008006" key="5">
    <source>
        <dbReference type="Google" id="ProtNLM"/>
    </source>
</evidence>
<keyword evidence="2" id="KW-0472">Membrane</keyword>
<keyword evidence="2" id="KW-1133">Transmembrane helix</keyword>
<evidence type="ECO:0000313" key="3">
    <source>
        <dbReference type="EMBL" id="MCP2366582.1"/>
    </source>
</evidence>
<comment type="caution">
    <text evidence="3">The sequence shown here is derived from an EMBL/GenBank/DDBJ whole genome shotgun (WGS) entry which is preliminary data.</text>
</comment>
<feature type="transmembrane region" description="Helical" evidence="2">
    <location>
        <begin position="40"/>
        <end position="66"/>
    </location>
</feature>
<evidence type="ECO:0000256" key="1">
    <source>
        <dbReference type="SAM" id="MobiDB-lite"/>
    </source>
</evidence>
<dbReference type="Proteomes" id="UP000893823">
    <property type="component" value="Unassembled WGS sequence"/>
</dbReference>
<organism evidence="3 4">
    <name type="scientific">Agromyces flavus</name>
    <dbReference type="NCBI Taxonomy" id="589382"/>
    <lineage>
        <taxon>Bacteria</taxon>
        <taxon>Bacillati</taxon>
        <taxon>Actinomycetota</taxon>
        <taxon>Actinomycetes</taxon>
        <taxon>Micrococcales</taxon>
        <taxon>Microbacteriaceae</taxon>
        <taxon>Agromyces</taxon>
    </lineage>
</organism>
<sequence length="686" mass="70023">MFERLKRSSEAGMPLTVEDGLPARGAPRTRKRNSLMQRTLTRTGMAGAFAALTVASVLGASLVAYADNIQGTITDSVSGALVLEAGTGKAGAGGIRVIGTGGDGDPMCNIDSGDPPLVLDIVTPQGITASPDPLTLTECDNTFTPVYFTASSTAVSGVVTVTIQSAPAGGFDNQVKIPITVTYPNTAPKVSVEGVTSDLYEIGSEPTPTCSVIDAEDDPITIPSPVMTGTLTNGLGTLTATCDYTDKGGLKATTASATYRIVDTGKPTISHVLSPADPNANGWFKTPVGIDFTCADGGSGFQSCGPDTTLGDGADQTYTGTAVDWAGNTATDVVSGINIDSVAPGISATLNPAAPDGSNGWYRTAVQVGFECADALSKIDTCLGSTTITDTSAGSATGTATDRAGNTATTSVSGLKVDTVAPTIEGSYAPAKPESGWFKTPVTVHFECDDETSKIAGCTDDTVLGEGEDQSVSGTATDVAGNTGNDTVSDIDVDLTKPTLAFVGDFGSKHYFGAVPSAPNCIAEDALSGLVTPCKVTGGGTEVGTHKFTATAIDRAGNVATTSLTYEVLAWNVKGFTSPVDMAGVLNTVKGGSTVPMKFEIFAGTTELTSLSEVTKFAAAEVTCVGSDVITDEIEFTVTGGTQLRYDATAGQYIQNWATPKKPGSCYRVTMTARDGSSIAAIFKLK</sequence>
<protein>
    <recommendedName>
        <fullName evidence="5">Ig-like domain (Group 3)</fullName>
    </recommendedName>
</protein>
<reference evidence="3" key="1">
    <citation type="submission" date="2022-06" db="EMBL/GenBank/DDBJ databases">
        <title>Genomic Encyclopedia of Type Strains, Phase III (KMG-III): the genomes of soil and plant-associated and newly described type strains.</title>
        <authorList>
            <person name="Whitman W."/>
        </authorList>
    </citation>
    <scope>NUCLEOTIDE SEQUENCE</scope>
    <source>
        <strain evidence="3">CPCC 202695</strain>
    </source>
</reference>
<evidence type="ECO:0000256" key="2">
    <source>
        <dbReference type="SAM" id="Phobius"/>
    </source>
</evidence>
<accession>A0ABT1KL42</accession>
<name>A0ABT1KL42_9MICO</name>
<dbReference type="NCBIfam" id="NF038114">
    <property type="entry name" value="rightmost"/>
    <property type="match status" value="1"/>
</dbReference>
<dbReference type="EMBL" id="SODL02000001">
    <property type="protein sequence ID" value="MCP2366582.1"/>
    <property type="molecule type" value="Genomic_DNA"/>
</dbReference>
<proteinExistence type="predicted"/>